<comment type="caution">
    <text evidence="2">The sequence shown here is derived from an EMBL/GenBank/DDBJ whole genome shotgun (WGS) entry which is preliminary data.</text>
</comment>
<dbReference type="EMBL" id="VFQE01000001">
    <property type="protein sequence ID" value="TQN41151.1"/>
    <property type="molecule type" value="Genomic_DNA"/>
</dbReference>
<dbReference type="Proteomes" id="UP000319865">
    <property type="component" value="Unassembled WGS sequence"/>
</dbReference>
<feature type="region of interest" description="Disordered" evidence="1">
    <location>
        <begin position="223"/>
        <end position="280"/>
    </location>
</feature>
<name>A0A543PAP2_9ACTN</name>
<dbReference type="AlphaFoldDB" id="A0A543PAP2"/>
<feature type="compositionally biased region" description="Basic and acidic residues" evidence="1">
    <location>
        <begin position="234"/>
        <end position="267"/>
    </location>
</feature>
<feature type="compositionally biased region" description="Basic and acidic residues" evidence="1">
    <location>
        <begin position="1"/>
        <end position="12"/>
    </location>
</feature>
<sequence>MQEPLHRRENPREPSAVPFDAHLAFSRPAVPVYDKNPARFPRPGSESQPPELRGEVSRSSLPRDAGSRRDAPRARSGARGPQHVTARDSKVGISRVPGPYPVCTLENQVDADEAQDGGQSVAQVHPPAERAPEDEVQRLKQALVAITRNGSPMMSYTPGLQRSRRGSRIIERPDAHPHGILVVSKGMVERADDRLHWVRRVTLPKSTANAEPRLAAQVLATLRNTAHQPPPTHRRTDAPTHRRTDAPTHRRTDAPTHRSDQHRHCLASDHLASAGSVWRP</sequence>
<organism evidence="2 3">
    <name type="scientific">Blastococcus colisei</name>
    <dbReference type="NCBI Taxonomy" id="1564162"/>
    <lineage>
        <taxon>Bacteria</taxon>
        <taxon>Bacillati</taxon>
        <taxon>Actinomycetota</taxon>
        <taxon>Actinomycetes</taxon>
        <taxon>Geodermatophilales</taxon>
        <taxon>Geodermatophilaceae</taxon>
        <taxon>Blastococcus</taxon>
    </lineage>
</organism>
<proteinExistence type="predicted"/>
<reference evidence="2 3" key="1">
    <citation type="submission" date="2019-06" db="EMBL/GenBank/DDBJ databases">
        <title>Sequencing the genomes of 1000 actinobacteria strains.</title>
        <authorList>
            <person name="Klenk H.-P."/>
        </authorList>
    </citation>
    <scope>NUCLEOTIDE SEQUENCE [LARGE SCALE GENOMIC DNA]</scope>
    <source>
        <strain evidence="2 3">DSM 46837</strain>
    </source>
</reference>
<protein>
    <submittedName>
        <fullName evidence="2">Uncharacterized protein</fullName>
    </submittedName>
</protein>
<feature type="region of interest" description="Disordered" evidence="1">
    <location>
        <begin position="1"/>
        <end position="103"/>
    </location>
</feature>
<evidence type="ECO:0000256" key="1">
    <source>
        <dbReference type="SAM" id="MobiDB-lite"/>
    </source>
</evidence>
<keyword evidence="3" id="KW-1185">Reference proteome</keyword>
<feature type="region of interest" description="Disordered" evidence="1">
    <location>
        <begin position="113"/>
        <end position="132"/>
    </location>
</feature>
<accession>A0A543PAP2</accession>
<evidence type="ECO:0000313" key="3">
    <source>
        <dbReference type="Proteomes" id="UP000319865"/>
    </source>
</evidence>
<evidence type="ECO:0000313" key="2">
    <source>
        <dbReference type="EMBL" id="TQN41151.1"/>
    </source>
</evidence>
<gene>
    <name evidence="2" type="ORF">FHU33_0511</name>
</gene>